<dbReference type="InterPro" id="IPR013324">
    <property type="entry name" value="RNA_pol_sigma_r3/r4-like"/>
</dbReference>
<dbReference type="GO" id="GO:0003677">
    <property type="term" value="F:DNA binding"/>
    <property type="evidence" value="ECO:0007669"/>
    <property type="project" value="UniProtKB-KW"/>
</dbReference>
<dbReference type="NCBIfam" id="TIGR02937">
    <property type="entry name" value="sigma70-ECF"/>
    <property type="match status" value="1"/>
</dbReference>
<dbReference type="InterPro" id="IPR013325">
    <property type="entry name" value="RNA_pol_sigma_r2"/>
</dbReference>
<dbReference type="InterPro" id="IPR014284">
    <property type="entry name" value="RNA_pol_sigma-70_dom"/>
</dbReference>
<dbReference type="Pfam" id="PF04542">
    <property type="entry name" value="Sigma70_r2"/>
    <property type="match status" value="1"/>
</dbReference>
<dbReference type="GO" id="GO:0006352">
    <property type="term" value="P:DNA-templated transcription initiation"/>
    <property type="evidence" value="ECO:0007669"/>
    <property type="project" value="InterPro"/>
</dbReference>
<dbReference type="GO" id="GO:0016987">
    <property type="term" value="F:sigma factor activity"/>
    <property type="evidence" value="ECO:0007669"/>
    <property type="project" value="UniProtKB-KW"/>
</dbReference>
<evidence type="ECO:0000256" key="2">
    <source>
        <dbReference type="ARBA" id="ARBA00023015"/>
    </source>
</evidence>
<evidence type="ECO:0000256" key="4">
    <source>
        <dbReference type="ARBA" id="ARBA00023125"/>
    </source>
</evidence>
<dbReference type="InterPro" id="IPR039425">
    <property type="entry name" value="RNA_pol_sigma-70-like"/>
</dbReference>
<dbReference type="PANTHER" id="PTHR43133">
    <property type="entry name" value="RNA POLYMERASE ECF-TYPE SIGMA FACTO"/>
    <property type="match status" value="1"/>
</dbReference>
<sequence>MKSFKKICRQNYIRIYNYIYAMTREAFLAEDLTQEVFLIAWQKGEDFMKHEKPEAFLYKTAKIKVLETLREEKRNESLELQENMAVDRRDLFDELIWQGEQEIDEQEYMKQVLSQLTDEQKELYQSYYVEHKPMREIAREKRIRESALKMKYVRLRKAVRNIVMDLGLSDRL</sequence>
<dbReference type="EMBL" id="JACRYT010000047">
    <property type="protein sequence ID" value="MBC6681420.1"/>
    <property type="molecule type" value="Genomic_DNA"/>
</dbReference>
<accession>A0A923NNX4</accession>
<keyword evidence="8" id="KW-1185">Reference proteome</keyword>
<keyword evidence="4" id="KW-0238">DNA-binding</keyword>
<dbReference type="Gene3D" id="1.10.10.10">
    <property type="entry name" value="Winged helix-like DNA-binding domain superfamily/Winged helix DNA-binding domain"/>
    <property type="match status" value="1"/>
</dbReference>
<gene>
    <name evidence="7" type="ORF">H9L42_16550</name>
</gene>
<proteinExistence type="inferred from homology"/>
<dbReference type="RefSeq" id="WP_187304502.1">
    <property type="nucleotide sequence ID" value="NZ_JACRYT010000047.1"/>
</dbReference>
<dbReference type="InterPro" id="IPR007627">
    <property type="entry name" value="RNA_pol_sigma70_r2"/>
</dbReference>
<feature type="domain" description="RNA polymerase sigma-70 region 2" evidence="6">
    <location>
        <begin position="9"/>
        <end position="74"/>
    </location>
</feature>
<organism evidence="7 8">
    <name type="scientific">Zhenpiania hominis</name>
    <dbReference type="NCBI Taxonomy" id="2763644"/>
    <lineage>
        <taxon>Bacteria</taxon>
        <taxon>Bacillati</taxon>
        <taxon>Bacillota</taxon>
        <taxon>Clostridia</taxon>
        <taxon>Peptostreptococcales</taxon>
        <taxon>Anaerovoracaceae</taxon>
        <taxon>Zhenpiania</taxon>
    </lineage>
</organism>
<reference evidence="7" key="1">
    <citation type="submission" date="2020-08" db="EMBL/GenBank/DDBJ databases">
        <title>Genome public.</title>
        <authorList>
            <person name="Liu C."/>
            <person name="Sun Q."/>
        </authorList>
    </citation>
    <scope>NUCLEOTIDE SEQUENCE</scope>
    <source>
        <strain evidence="7">BX12</strain>
    </source>
</reference>
<evidence type="ECO:0000256" key="5">
    <source>
        <dbReference type="ARBA" id="ARBA00023163"/>
    </source>
</evidence>
<dbReference type="Gene3D" id="1.10.1740.10">
    <property type="match status" value="1"/>
</dbReference>
<dbReference type="PANTHER" id="PTHR43133:SF8">
    <property type="entry name" value="RNA POLYMERASE SIGMA FACTOR HI_1459-RELATED"/>
    <property type="match status" value="1"/>
</dbReference>
<evidence type="ECO:0000313" key="8">
    <source>
        <dbReference type="Proteomes" id="UP000602647"/>
    </source>
</evidence>
<comment type="similarity">
    <text evidence="1">Belongs to the sigma-70 factor family. ECF subfamily.</text>
</comment>
<dbReference type="SUPFAM" id="SSF88659">
    <property type="entry name" value="Sigma3 and sigma4 domains of RNA polymerase sigma factors"/>
    <property type="match status" value="1"/>
</dbReference>
<keyword evidence="5" id="KW-0804">Transcription</keyword>
<dbReference type="SUPFAM" id="SSF88946">
    <property type="entry name" value="Sigma2 domain of RNA polymerase sigma factors"/>
    <property type="match status" value="1"/>
</dbReference>
<comment type="caution">
    <text evidence="7">The sequence shown here is derived from an EMBL/GenBank/DDBJ whole genome shotgun (WGS) entry which is preliminary data.</text>
</comment>
<keyword evidence="2" id="KW-0805">Transcription regulation</keyword>
<dbReference type="InterPro" id="IPR036388">
    <property type="entry name" value="WH-like_DNA-bd_sf"/>
</dbReference>
<protein>
    <submittedName>
        <fullName evidence="7">Sigma-70 family RNA polymerase sigma factor</fullName>
    </submittedName>
</protein>
<dbReference type="AlphaFoldDB" id="A0A923NNX4"/>
<keyword evidence="3" id="KW-0731">Sigma factor</keyword>
<evidence type="ECO:0000256" key="3">
    <source>
        <dbReference type="ARBA" id="ARBA00023082"/>
    </source>
</evidence>
<name>A0A923NNX4_9FIRM</name>
<dbReference type="Proteomes" id="UP000602647">
    <property type="component" value="Unassembled WGS sequence"/>
</dbReference>
<evidence type="ECO:0000313" key="7">
    <source>
        <dbReference type="EMBL" id="MBC6681420.1"/>
    </source>
</evidence>
<evidence type="ECO:0000256" key="1">
    <source>
        <dbReference type="ARBA" id="ARBA00010641"/>
    </source>
</evidence>
<evidence type="ECO:0000259" key="6">
    <source>
        <dbReference type="Pfam" id="PF04542"/>
    </source>
</evidence>